<dbReference type="EMBL" id="PUHZ01000019">
    <property type="protein sequence ID" value="PQO44464.1"/>
    <property type="molecule type" value="Genomic_DNA"/>
</dbReference>
<keyword evidence="1" id="KW-0472">Membrane</keyword>
<accession>A0A2S8GKA3</accession>
<proteinExistence type="predicted"/>
<dbReference type="Proteomes" id="UP000237819">
    <property type="component" value="Unassembled WGS sequence"/>
</dbReference>
<protein>
    <recommendedName>
        <fullName evidence="2">Uncharacterized protein YyaB-like PH domain-containing protein</fullName>
    </recommendedName>
</protein>
<dbReference type="InterPro" id="IPR009589">
    <property type="entry name" value="PH_YyaB-like"/>
</dbReference>
<comment type="caution">
    <text evidence="3">The sequence shown here is derived from an EMBL/GenBank/DDBJ whole genome shotgun (WGS) entry which is preliminary data.</text>
</comment>
<feature type="transmembrane region" description="Helical" evidence="1">
    <location>
        <begin position="16"/>
        <end position="35"/>
    </location>
</feature>
<reference evidence="3 4" key="1">
    <citation type="submission" date="2018-02" db="EMBL/GenBank/DDBJ databases">
        <title>Comparative genomes isolates from brazilian mangrove.</title>
        <authorList>
            <person name="Araujo J.E."/>
            <person name="Taketani R.G."/>
            <person name="Silva M.C.P."/>
            <person name="Loureco M.V."/>
            <person name="Andreote F.D."/>
        </authorList>
    </citation>
    <scope>NUCLEOTIDE SEQUENCE [LARGE SCALE GENOMIC DNA]</scope>
    <source>
        <strain evidence="3 4">Nap-Phe MGV</strain>
    </source>
</reference>
<feature type="transmembrane region" description="Helical" evidence="1">
    <location>
        <begin position="41"/>
        <end position="58"/>
    </location>
</feature>
<dbReference type="RefSeq" id="WP_105336991.1">
    <property type="nucleotide sequence ID" value="NZ_PUHZ01000019.1"/>
</dbReference>
<evidence type="ECO:0000256" key="1">
    <source>
        <dbReference type="SAM" id="Phobius"/>
    </source>
</evidence>
<organism evidence="3 4">
    <name type="scientific">Blastopirellula marina</name>
    <dbReference type="NCBI Taxonomy" id="124"/>
    <lineage>
        <taxon>Bacteria</taxon>
        <taxon>Pseudomonadati</taxon>
        <taxon>Planctomycetota</taxon>
        <taxon>Planctomycetia</taxon>
        <taxon>Pirellulales</taxon>
        <taxon>Pirellulaceae</taxon>
        <taxon>Blastopirellula</taxon>
    </lineage>
</organism>
<evidence type="ECO:0000259" key="2">
    <source>
        <dbReference type="Pfam" id="PF06713"/>
    </source>
</evidence>
<name>A0A2S8GKA3_9BACT</name>
<sequence>MAARPFPAKVDFGKGLFLWIVVLACAIAGITNLVMATPGHIAAGIVLLLVGTVPLCLLNTRYEISDTHLIIRYPPRAMAIPLNQIMRVDKISWTWWWVGANLSLSSEALKIHHAWGSLFGLPYPAIISPKDRDEFLSCLAEREPELEFTPQGNLIRGDHAA</sequence>
<dbReference type="AlphaFoldDB" id="A0A2S8GKA3"/>
<gene>
    <name evidence="3" type="ORF">C5Y93_18815</name>
</gene>
<evidence type="ECO:0000313" key="3">
    <source>
        <dbReference type="EMBL" id="PQO44464.1"/>
    </source>
</evidence>
<keyword evidence="1" id="KW-1133">Transmembrane helix</keyword>
<dbReference type="GO" id="GO:0030153">
    <property type="term" value="P:bacteriocin immunity"/>
    <property type="evidence" value="ECO:0007669"/>
    <property type="project" value="InterPro"/>
</dbReference>
<feature type="domain" description="Uncharacterized protein YyaB-like PH" evidence="2">
    <location>
        <begin position="60"/>
        <end position="142"/>
    </location>
</feature>
<dbReference type="Pfam" id="PF06713">
    <property type="entry name" value="bPH_4"/>
    <property type="match status" value="1"/>
</dbReference>
<dbReference type="PROSITE" id="PS51257">
    <property type="entry name" value="PROKAR_LIPOPROTEIN"/>
    <property type="match status" value="1"/>
</dbReference>
<keyword evidence="1" id="KW-0812">Transmembrane</keyword>
<evidence type="ECO:0000313" key="4">
    <source>
        <dbReference type="Proteomes" id="UP000237819"/>
    </source>
</evidence>